<dbReference type="PANTHER" id="PTHR44119:SF1">
    <property type="entry name" value="MAGNESIUM-CHELATASE SUBUNIT CHLH, CHLOROPLASTIC"/>
    <property type="match status" value="1"/>
</dbReference>
<comment type="caution">
    <text evidence="11">The sequence shown here is derived from an EMBL/GenBank/DDBJ whole genome shotgun (WGS) entry which is preliminary data.</text>
</comment>
<keyword evidence="6" id="KW-0067">ATP-binding</keyword>
<evidence type="ECO:0000259" key="10">
    <source>
        <dbReference type="Pfam" id="PF11965"/>
    </source>
</evidence>
<comment type="pathway">
    <text evidence="8">Porphyrin-containing compound metabolism.</text>
</comment>
<evidence type="ECO:0000313" key="11">
    <source>
        <dbReference type="EMBL" id="GFH09094.1"/>
    </source>
</evidence>
<evidence type="ECO:0000256" key="9">
    <source>
        <dbReference type="ARBA" id="ARBA00048693"/>
    </source>
</evidence>
<dbReference type="EC" id="6.6.1.1" evidence="2"/>
<gene>
    <name evidence="11" type="ORF">HaLaN_04176</name>
</gene>
<evidence type="ECO:0000256" key="4">
    <source>
        <dbReference type="ARBA" id="ARBA00022598"/>
    </source>
</evidence>
<comment type="catalytic activity">
    <reaction evidence="9">
        <text>protoporphyrin IX + Mg(2+) + ATP + H2O = Mg-protoporphyrin IX + ADP + phosphate + 3 H(+)</text>
        <dbReference type="Rhea" id="RHEA:13961"/>
        <dbReference type="ChEBI" id="CHEBI:15377"/>
        <dbReference type="ChEBI" id="CHEBI:15378"/>
        <dbReference type="ChEBI" id="CHEBI:18420"/>
        <dbReference type="ChEBI" id="CHEBI:30616"/>
        <dbReference type="ChEBI" id="CHEBI:43474"/>
        <dbReference type="ChEBI" id="CHEBI:57306"/>
        <dbReference type="ChEBI" id="CHEBI:60492"/>
        <dbReference type="ChEBI" id="CHEBI:456216"/>
        <dbReference type="EC" id="6.6.1.1"/>
    </reaction>
</comment>
<evidence type="ECO:0000256" key="8">
    <source>
        <dbReference type="ARBA" id="ARBA00023444"/>
    </source>
</evidence>
<dbReference type="EMBL" id="BLLF01000208">
    <property type="protein sequence ID" value="GFH09094.1"/>
    <property type="molecule type" value="Genomic_DNA"/>
</dbReference>
<sequence length="107" mass="11882">MPAVMKLNKLGTFSMAQLGQSKSIIGDFIKSARKNNDNFEEGLLKLVRTLPKVLKFLPSDKAQDARAFVQSLQYWLGGNADNLENLLLATAQQYVPALKASKDMHTE</sequence>
<dbReference type="GO" id="GO:0016851">
    <property type="term" value="F:magnesium chelatase activity"/>
    <property type="evidence" value="ECO:0007669"/>
    <property type="project" value="UniProtKB-EC"/>
</dbReference>
<evidence type="ECO:0000256" key="5">
    <source>
        <dbReference type="ARBA" id="ARBA00022741"/>
    </source>
</evidence>
<protein>
    <recommendedName>
        <fullName evidence="2">magnesium chelatase</fullName>
        <ecNumber evidence="2">6.6.1.1</ecNumber>
    </recommendedName>
</protein>
<evidence type="ECO:0000256" key="1">
    <source>
        <dbReference type="ARBA" id="ARBA00010851"/>
    </source>
</evidence>
<keyword evidence="12" id="KW-1185">Reference proteome</keyword>
<accession>A0A699YQQ9</accession>
<name>A0A699YQQ9_HAELA</name>
<keyword evidence="7" id="KW-0149">Chlorophyll biosynthesis</keyword>
<evidence type="ECO:0000256" key="3">
    <source>
        <dbReference type="ARBA" id="ARBA00022531"/>
    </source>
</evidence>
<feature type="non-terminal residue" evidence="11">
    <location>
        <position position="107"/>
    </location>
</feature>
<keyword evidence="5" id="KW-0547">Nucleotide-binding</keyword>
<dbReference type="InterPro" id="IPR003672">
    <property type="entry name" value="CobN/Mg_chltase"/>
</dbReference>
<proteinExistence type="inferred from homology"/>
<evidence type="ECO:0000256" key="7">
    <source>
        <dbReference type="ARBA" id="ARBA00023171"/>
    </source>
</evidence>
<keyword evidence="4" id="KW-0436">Ligase</keyword>
<dbReference type="InterPro" id="IPR022571">
    <property type="entry name" value="Mg_chelatase_H_N"/>
</dbReference>
<reference evidence="11 12" key="1">
    <citation type="submission" date="2020-02" db="EMBL/GenBank/DDBJ databases">
        <title>Draft genome sequence of Haematococcus lacustris strain NIES-144.</title>
        <authorList>
            <person name="Morimoto D."/>
            <person name="Nakagawa S."/>
            <person name="Yoshida T."/>
            <person name="Sawayama S."/>
        </authorList>
    </citation>
    <scope>NUCLEOTIDE SEQUENCE [LARGE SCALE GENOMIC DNA]</scope>
    <source>
        <strain evidence="11 12">NIES-144</strain>
    </source>
</reference>
<dbReference type="PANTHER" id="PTHR44119">
    <property type="entry name" value="MAGNESIUM-CHELATASE SUBUNIT CHLH, CHLOROPLASTIC"/>
    <property type="match status" value="1"/>
</dbReference>
<keyword evidence="3" id="KW-0602">Photosynthesis</keyword>
<dbReference type="Proteomes" id="UP000485058">
    <property type="component" value="Unassembled WGS sequence"/>
</dbReference>
<dbReference type="AlphaFoldDB" id="A0A699YQQ9"/>
<evidence type="ECO:0000256" key="2">
    <source>
        <dbReference type="ARBA" id="ARBA00012825"/>
    </source>
</evidence>
<evidence type="ECO:0000313" key="12">
    <source>
        <dbReference type="Proteomes" id="UP000485058"/>
    </source>
</evidence>
<organism evidence="11 12">
    <name type="scientific">Haematococcus lacustris</name>
    <name type="common">Green alga</name>
    <name type="synonym">Haematococcus pluvialis</name>
    <dbReference type="NCBI Taxonomy" id="44745"/>
    <lineage>
        <taxon>Eukaryota</taxon>
        <taxon>Viridiplantae</taxon>
        <taxon>Chlorophyta</taxon>
        <taxon>core chlorophytes</taxon>
        <taxon>Chlorophyceae</taxon>
        <taxon>CS clade</taxon>
        <taxon>Chlamydomonadales</taxon>
        <taxon>Haematococcaceae</taxon>
        <taxon>Haematococcus</taxon>
    </lineage>
</organism>
<comment type="similarity">
    <text evidence="1">Belongs to the Mg-chelatase subunit H family.</text>
</comment>
<dbReference type="GO" id="GO:0015995">
    <property type="term" value="P:chlorophyll biosynthetic process"/>
    <property type="evidence" value="ECO:0007669"/>
    <property type="project" value="UniProtKB-KW"/>
</dbReference>
<feature type="domain" description="Magnesium chelatase subunit H N-terminal" evidence="10">
    <location>
        <begin position="1"/>
        <end position="68"/>
    </location>
</feature>
<dbReference type="GO" id="GO:0009507">
    <property type="term" value="C:chloroplast"/>
    <property type="evidence" value="ECO:0007669"/>
    <property type="project" value="TreeGrafter"/>
</dbReference>
<dbReference type="Pfam" id="PF11965">
    <property type="entry name" value="DUF3479"/>
    <property type="match status" value="1"/>
</dbReference>
<dbReference type="GO" id="GO:0015979">
    <property type="term" value="P:photosynthesis"/>
    <property type="evidence" value="ECO:0007669"/>
    <property type="project" value="UniProtKB-KW"/>
</dbReference>
<evidence type="ECO:0000256" key="6">
    <source>
        <dbReference type="ARBA" id="ARBA00022840"/>
    </source>
</evidence>
<dbReference type="GO" id="GO:0005524">
    <property type="term" value="F:ATP binding"/>
    <property type="evidence" value="ECO:0007669"/>
    <property type="project" value="UniProtKB-KW"/>
</dbReference>